<evidence type="ECO:0000313" key="10">
    <source>
        <dbReference type="Proteomes" id="UP000580250"/>
    </source>
</evidence>
<dbReference type="GO" id="GO:0000981">
    <property type="term" value="F:DNA-binding transcription factor activity, RNA polymerase II-specific"/>
    <property type="evidence" value="ECO:0007669"/>
    <property type="project" value="TreeGrafter"/>
</dbReference>
<feature type="region of interest" description="Disordered" evidence="7">
    <location>
        <begin position="385"/>
        <end position="411"/>
    </location>
</feature>
<dbReference type="InterPro" id="IPR001699">
    <property type="entry name" value="TF_T-box"/>
</dbReference>
<feature type="compositionally biased region" description="Basic and acidic residues" evidence="7">
    <location>
        <begin position="78"/>
        <end position="97"/>
    </location>
</feature>
<feature type="compositionally biased region" description="Low complexity" evidence="7">
    <location>
        <begin position="313"/>
        <end position="326"/>
    </location>
</feature>
<dbReference type="EMBL" id="CAJEWN010000895">
    <property type="protein sequence ID" value="CAD2191717.1"/>
    <property type="molecule type" value="Genomic_DNA"/>
</dbReference>
<comment type="caution">
    <text evidence="6">Lacks conserved residue(s) required for the propagation of feature annotation.</text>
</comment>
<accession>A0A6V7WY92</accession>
<evidence type="ECO:0000256" key="1">
    <source>
        <dbReference type="ARBA" id="ARBA00004123"/>
    </source>
</evidence>
<dbReference type="Proteomes" id="UP000580250">
    <property type="component" value="Unassembled WGS sequence"/>
</dbReference>
<dbReference type="Gene3D" id="2.60.40.820">
    <property type="entry name" value="Transcription factor, T-box"/>
    <property type="match status" value="2"/>
</dbReference>
<dbReference type="PROSITE" id="PS50252">
    <property type="entry name" value="TBOX_3"/>
    <property type="match status" value="1"/>
</dbReference>
<dbReference type="InterPro" id="IPR046360">
    <property type="entry name" value="T-box_DNA-bd"/>
</dbReference>
<evidence type="ECO:0000259" key="8">
    <source>
        <dbReference type="PROSITE" id="PS50252"/>
    </source>
</evidence>
<dbReference type="SMART" id="SM00425">
    <property type="entry name" value="TBOX"/>
    <property type="match status" value="1"/>
</dbReference>
<keyword evidence="4" id="KW-0804">Transcription</keyword>
<feature type="region of interest" description="Disordered" evidence="7">
    <location>
        <begin position="52"/>
        <end position="108"/>
    </location>
</feature>
<comment type="caution">
    <text evidence="9">The sequence shown here is derived from an EMBL/GenBank/DDBJ whole genome shotgun (WGS) entry which is preliminary data.</text>
</comment>
<dbReference type="AlphaFoldDB" id="A0A6V7WY92"/>
<feature type="domain" description="T-box" evidence="8">
    <location>
        <begin position="122"/>
        <end position="289"/>
    </location>
</feature>
<dbReference type="PROSITE" id="PS01283">
    <property type="entry name" value="TBOX_1"/>
    <property type="match status" value="1"/>
</dbReference>
<feature type="region of interest" description="Disordered" evidence="7">
    <location>
        <begin position="309"/>
        <end position="337"/>
    </location>
</feature>
<feature type="compositionally biased region" description="Polar residues" evidence="7">
    <location>
        <begin position="1"/>
        <end position="10"/>
    </location>
</feature>
<dbReference type="GO" id="GO:0032502">
    <property type="term" value="P:developmental process"/>
    <property type="evidence" value="ECO:0007669"/>
    <property type="project" value="UniProtKB-ARBA"/>
</dbReference>
<evidence type="ECO:0000256" key="4">
    <source>
        <dbReference type="ARBA" id="ARBA00023163"/>
    </source>
</evidence>
<evidence type="ECO:0000256" key="3">
    <source>
        <dbReference type="ARBA" id="ARBA00023125"/>
    </source>
</evidence>
<evidence type="ECO:0000256" key="7">
    <source>
        <dbReference type="SAM" id="MobiDB-lite"/>
    </source>
</evidence>
<dbReference type="GO" id="GO:0045893">
    <property type="term" value="P:positive regulation of DNA-templated transcription"/>
    <property type="evidence" value="ECO:0007669"/>
    <property type="project" value="InterPro"/>
</dbReference>
<protein>
    <recommendedName>
        <fullName evidence="8">T-box domain-containing protein</fullName>
    </recommendedName>
</protein>
<dbReference type="GO" id="GO:0005634">
    <property type="term" value="C:nucleus"/>
    <property type="evidence" value="ECO:0007669"/>
    <property type="project" value="UniProtKB-SubCell"/>
</dbReference>
<evidence type="ECO:0000256" key="5">
    <source>
        <dbReference type="ARBA" id="ARBA00023242"/>
    </source>
</evidence>
<organism evidence="9 10">
    <name type="scientific">Meloidogyne enterolobii</name>
    <name type="common">Root-knot nematode worm</name>
    <name type="synonym">Meloidogyne mayaguensis</name>
    <dbReference type="NCBI Taxonomy" id="390850"/>
    <lineage>
        <taxon>Eukaryota</taxon>
        <taxon>Metazoa</taxon>
        <taxon>Ecdysozoa</taxon>
        <taxon>Nematoda</taxon>
        <taxon>Chromadorea</taxon>
        <taxon>Rhabditida</taxon>
        <taxon>Tylenchina</taxon>
        <taxon>Tylenchomorpha</taxon>
        <taxon>Tylenchoidea</taxon>
        <taxon>Meloidogynidae</taxon>
        <taxon>Meloidogyninae</taxon>
        <taxon>Meloidogyne</taxon>
    </lineage>
</organism>
<dbReference type="PRINTS" id="PR00937">
    <property type="entry name" value="TBOX"/>
</dbReference>
<sequence length="411" mass="46952">MDNLNNNLSSFGRKRIRQTPSPLNCPVIKKKARGFWIDQLLEDKQQPLVTVDRNNYLKSPESPVGPSSTLLRRGRKSGKSENFTEKERKISPTERESPPLNDHNWLPAKPNSSSLSYLKCELENREIWEQFDQLGTEMIITKSGRRMFPVLRCRLFGTLPGFLYLVYLDLVPLAQNGQIISFDKVKLTNNAESTSSDQLQLNSMHKYRPRVHVFCIPKGHPLIIKKGQQQLFNKEMRTVEGLKRIANGPFDYKTFLFEGTTFVAVTAYQNQLVTQKKIELNPFAKGFRDQKNEDLTDERIASSCLFEPSEINKQSPSSSSSTCSKTPQKRLFPTTPYLPSPFRSSPFPMLSSIGGLRWIPNLSSNTQIALHPYFRVSEERRRNNNILDSNGPLMESRVSKEISDKYSNGPS</sequence>
<keyword evidence="2" id="KW-0805">Transcription regulation</keyword>
<keyword evidence="3 6" id="KW-0238">DNA-binding</keyword>
<dbReference type="Pfam" id="PF00907">
    <property type="entry name" value="T-box"/>
    <property type="match status" value="2"/>
</dbReference>
<dbReference type="SUPFAM" id="SSF49417">
    <property type="entry name" value="p53-like transcription factors"/>
    <property type="match status" value="1"/>
</dbReference>
<gene>
    <name evidence="9" type="ORF">MENT_LOCUS44562</name>
</gene>
<proteinExistence type="predicted"/>
<dbReference type="InterPro" id="IPR036960">
    <property type="entry name" value="T-box_sf"/>
</dbReference>
<comment type="subcellular location">
    <subcellularLocation>
        <location evidence="1 6">Nucleus</location>
    </subcellularLocation>
</comment>
<dbReference type="PANTHER" id="PTHR11267:SF181">
    <property type="entry name" value="OPTOMOTOR-BLIND PROTEIN"/>
    <property type="match status" value="1"/>
</dbReference>
<dbReference type="InterPro" id="IPR008967">
    <property type="entry name" value="p53-like_TF_DNA-bd_sf"/>
</dbReference>
<dbReference type="OrthoDB" id="7442607at2759"/>
<feature type="region of interest" description="Disordered" evidence="7">
    <location>
        <begin position="1"/>
        <end position="24"/>
    </location>
</feature>
<dbReference type="GO" id="GO:0000785">
    <property type="term" value="C:chromatin"/>
    <property type="evidence" value="ECO:0007669"/>
    <property type="project" value="TreeGrafter"/>
</dbReference>
<evidence type="ECO:0000256" key="6">
    <source>
        <dbReference type="PROSITE-ProRule" id="PRU00201"/>
    </source>
</evidence>
<name>A0A6V7WY92_MELEN</name>
<dbReference type="GO" id="GO:0000978">
    <property type="term" value="F:RNA polymerase II cis-regulatory region sequence-specific DNA binding"/>
    <property type="evidence" value="ECO:0007669"/>
    <property type="project" value="InterPro"/>
</dbReference>
<evidence type="ECO:0000256" key="2">
    <source>
        <dbReference type="ARBA" id="ARBA00023015"/>
    </source>
</evidence>
<reference evidence="9 10" key="1">
    <citation type="submission" date="2020-08" db="EMBL/GenBank/DDBJ databases">
        <authorList>
            <person name="Koutsovoulos G."/>
            <person name="Danchin GJ E."/>
        </authorList>
    </citation>
    <scope>NUCLEOTIDE SEQUENCE [LARGE SCALE GENOMIC DNA]</scope>
</reference>
<dbReference type="InterPro" id="IPR018186">
    <property type="entry name" value="TF_T-box_CS"/>
</dbReference>
<keyword evidence="5 6" id="KW-0539">Nucleus</keyword>
<evidence type="ECO:0000313" key="9">
    <source>
        <dbReference type="EMBL" id="CAD2191717.1"/>
    </source>
</evidence>
<dbReference type="PANTHER" id="PTHR11267">
    <property type="entry name" value="T-BOX PROTEIN-RELATED"/>
    <property type="match status" value="1"/>
</dbReference>